<feature type="region of interest" description="Disordered" evidence="1">
    <location>
        <begin position="241"/>
        <end position="334"/>
    </location>
</feature>
<feature type="compositionally biased region" description="Basic and acidic residues" evidence="1">
    <location>
        <begin position="241"/>
        <end position="250"/>
    </location>
</feature>
<accession>A0A2H8TSX7</accession>
<feature type="compositionally biased region" description="Polar residues" evidence="1">
    <location>
        <begin position="201"/>
        <end position="210"/>
    </location>
</feature>
<organism evidence="2">
    <name type="scientific">Melanaphis sacchari</name>
    <dbReference type="NCBI Taxonomy" id="742174"/>
    <lineage>
        <taxon>Eukaryota</taxon>
        <taxon>Metazoa</taxon>
        <taxon>Ecdysozoa</taxon>
        <taxon>Arthropoda</taxon>
        <taxon>Hexapoda</taxon>
        <taxon>Insecta</taxon>
        <taxon>Pterygota</taxon>
        <taxon>Neoptera</taxon>
        <taxon>Paraneoptera</taxon>
        <taxon>Hemiptera</taxon>
        <taxon>Sternorrhyncha</taxon>
        <taxon>Aphidomorpha</taxon>
        <taxon>Aphidoidea</taxon>
        <taxon>Aphididae</taxon>
        <taxon>Aphidini</taxon>
        <taxon>Melanaphis</taxon>
    </lineage>
</organism>
<proteinExistence type="predicted"/>
<gene>
    <name evidence="2" type="primary">Scrib</name>
</gene>
<feature type="compositionally biased region" description="Acidic residues" evidence="1">
    <location>
        <begin position="298"/>
        <end position="307"/>
    </location>
</feature>
<reference evidence="2" key="1">
    <citation type="submission" date="2017-10" db="EMBL/GenBank/DDBJ databases">
        <title>Transcriptome Assembly of Sugarcane Aphid Adults.</title>
        <authorList>
            <person name="Scully E.D."/>
            <person name="Palmer N.A."/>
            <person name="Geib S.M."/>
            <person name="Sarath G."/>
            <person name="Sattler S.E."/>
        </authorList>
    </citation>
    <scope>NUCLEOTIDE SEQUENCE</scope>
    <source>
        <tissue evidence="2">Whole body</tissue>
    </source>
</reference>
<dbReference type="AlphaFoldDB" id="A0A2H8TSX7"/>
<dbReference type="OrthoDB" id="2187496at2759"/>
<feature type="region of interest" description="Disordered" evidence="1">
    <location>
        <begin position="180"/>
        <end position="213"/>
    </location>
</feature>
<sequence length="334" mass="38126">MMPYVTKVNTLPADQFYVPDYTDVESSSSLETAQSLELPPVNYSTHPSTPHWLEIYNDTPSLLTYYNEVNPCEQNAGVKASVSDKKKFFEKAMEEHHNPSPKPERVFSFLSQDEVEKMKQEEEQKMGTLMKQRLNQHEQFIEEDDEDNNDGGALIFENTQSIELPRNVNSNTCVRTAKAEKRMKERLSQEGIVIPNENNKELSPSEQRSLNAEKKAAWRQARLKSLEQDALQAQLVIRELSEISESKSTNDGDADSDEIPDIQSKECTENKTLEVETTKEKIVSLELSTPESEIPEIPIEEAAEEDVSLEKKQTNPSGKKRRRKRTKSTDKQTT</sequence>
<evidence type="ECO:0000313" key="2">
    <source>
        <dbReference type="EMBL" id="MBW17049.1"/>
    </source>
</evidence>
<feature type="compositionally biased region" description="Low complexity" evidence="1">
    <location>
        <begin position="284"/>
        <end position="297"/>
    </location>
</feature>
<evidence type="ECO:0000256" key="1">
    <source>
        <dbReference type="SAM" id="MobiDB-lite"/>
    </source>
</evidence>
<protein>
    <submittedName>
        <fullName evidence="2">Protein scribble</fullName>
    </submittedName>
</protein>
<name>A0A2H8TSX7_9HEMI</name>
<dbReference type="EMBL" id="GFXV01005244">
    <property type="protein sequence ID" value="MBW17049.1"/>
    <property type="molecule type" value="Transcribed_RNA"/>
</dbReference>
<feature type="compositionally biased region" description="Basic and acidic residues" evidence="1">
    <location>
        <begin position="263"/>
        <end position="283"/>
    </location>
</feature>